<keyword evidence="8" id="KW-1185">Reference proteome</keyword>
<dbReference type="EMBL" id="LXFE01002361">
    <property type="protein sequence ID" value="OLL23035.1"/>
    <property type="molecule type" value="Genomic_DNA"/>
</dbReference>
<dbReference type="PANTHER" id="PTHR24222">
    <property type="entry name" value="ABC TRANSPORTER B FAMILY"/>
    <property type="match status" value="1"/>
</dbReference>
<dbReference type="Proteomes" id="UP000186594">
    <property type="component" value="Unassembled WGS sequence"/>
</dbReference>
<dbReference type="OMA" id="FARGWDM"/>
<feature type="transmembrane region" description="Helical" evidence="5">
    <location>
        <begin position="229"/>
        <end position="250"/>
    </location>
</feature>
<gene>
    <name evidence="7" type="ORF">NEOLI_005091</name>
</gene>
<dbReference type="Gene3D" id="1.20.1560.10">
    <property type="entry name" value="ABC transporter type 1, transmembrane domain"/>
    <property type="match status" value="1"/>
</dbReference>
<dbReference type="GO" id="GO:0005886">
    <property type="term" value="C:plasma membrane"/>
    <property type="evidence" value="ECO:0007669"/>
    <property type="project" value="TreeGrafter"/>
</dbReference>
<feature type="non-terminal residue" evidence="7">
    <location>
        <position position="396"/>
    </location>
</feature>
<accession>A0A1U7LK48</accession>
<dbReference type="InterPro" id="IPR039421">
    <property type="entry name" value="Type_1_exporter"/>
</dbReference>
<evidence type="ECO:0000256" key="5">
    <source>
        <dbReference type="SAM" id="Phobius"/>
    </source>
</evidence>
<dbReference type="InterPro" id="IPR011527">
    <property type="entry name" value="ABC1_TM_dom"/>
</dbReference>
<evidence type="ECO:0000313" key="8">
    <source>
        <dbReference type="Proteomes" id="UP000186594"/>
    </source>
</evidence>
<organism evidence="7 8">
    <name type="scientific">Neolecta irregularis (strain DAH-3)</name>
    <dbReference type="NCBI Taxonomy" id="1198029"/>
    <lineage>
        <taxon>Eukaryota</taxon>
        <taxon>Fungi</taxon>
        <taxon>Dikarya</taxon>
        <taxon>Ascomycota</taxon>
        <taxon>Taphrinomycotina</taxon>
        <taxon>Neolectales</taxon>
        <taxon>Neolectaceae</taxon>
        <taxon>Neolecta</taxon>
    </lineage>
</organism>
<protein>
    <submittedName>
        <fullName evidence="7">Leptomycin B resistance protein pmd1</fullName>
    </submittedName>
</protein>
<feature type="transmembrane region" description="Helical" evidence="5">
    <location>
        <begin position="204"/>
        <end position="223"/>
    </location>
</feature>
<feature type="transmembrane region" description="Helical" evidence="5">
    <location>
        <begin position="58"/>
        <end position="77"/>
    </location>
</feature>
<sequence length="396" mass="43406">MGTGQKCTTMESSTTEFEIIQDGPLAQLSLEERAIVLRQSNTQVGDVGYFALYRYATILDYALMFLGVVAACIGLKTKQVDEPEANVYSCSPIHSPITFDQMGPVMLMNSKGKLTKTLYTSSILYCIALTCTEIKAIVVFISTFICTFSWMFTGERITKQIREQYLRAIMRQNIAYFDKLGAGEVTTRITNDTALIQEGISEKAAVCCTAIATFFSAFIIAFIKNWKLALVLSSTIPFLCVTLGTVSTYLRKFANAALDHYSSGGALAEEVFSSIRTAQAFGTQEMISAMYYGHLRLAYKEGKKKSIALGLMGAIIWFVLYSAYALAFWEGARMVIQGELTAGIVVNVFFAVVMGSMSMSQIAPNITSFTTAAGAGKKIFETIDRKTTIDSMADEG</sequence>
<proteinExistence type="predicted"/>
<feature type="domain" description="ABC transmembrane type-1" evidence="6">
    <location>
        <begin position="136"/>
        <end position="371"/>
    </location>
</feature>
<dbReference type="InterPro" id="IPR036640">
    <property type="entry name" value="ABC1_TM_sf"/>
</dbReference>
<evidence type="ECO:0000313" key="7">
    <source>
        <dbReference type="EMBL" id="OLL23035.1"/>
    </source>
</evidence>
<comment type="subcellular location">
    <subcellularLocation>
        <location evidence="1">Membrane</location>
        <topology evidence="1">Multi-pass membrane protein</topology>
    </subcellularLocation>
</comment>
<keyword evidence="3 5" id="KW-1133">Transmembrane helix</keyword>
<name>A0A1U7LK48_NEOID</name>
<keyword evidence="4 5" id="KW-0472">Membrane</keyword>
<reference evidence="7 8" key="1">
    <citation type="submission" date="2016-04" db="EMBL/GenBank/DDBJ databases">
        <title>Evolutionary innovation and constraint leading to complex multicellularity in the Ascomycota.</title>
        <authorList>
            <person name="Cisse O."/>
            <person name="Nguyen A."/>
            <person name="Hewitt D.A."/>
            <person name="Jedd G."/>
            <person name="Stajich J.E."/>
        </authorList>
    </citation>
    <scope>NUCLEOTIDE SEQUENCE [LARGE SCALE GENOMIC DNA]</scope>
    <source>
        <strain evidence="7 8">DAH-3</strain>
    </source>
</reference>
<dbReference type="AlphaFoldDB" id="A0A1U7LK48"/>
<comment type="caution">
    <text evidence="7">The sequence shown here is derived from an EMBL/GenBank/DDBJ whole genome shotgun (WGS) entry which is preliminary data.</text>
</comment>
<evidence type="ECO:0000259" key="6">
    <source>
        <dbReference type="PROSITE" id="PS50929"/>
    </source>
</evidence>
<dbReference type="OrthoDB" id="6500128at2759"/>
<feature type="transmembrane region" description="Helical" evidence="5">
    <location>
        <begin position="335"/>
        <end position="354"/>
    </location>
</feature>
<feature type="transmembrane region" description="Helical" evidence="5">
    <location>
        <begin position="306"/>
        <end position="329"/>
    </location>
</feature>
<evidence type="ECO:0000256" key="1">
    <source>
        <dbReference type="ARBA" id="ARBA00004141"/>
    </source>
</evidence>
<dbReference type="CDD" id="cd18577">
    <property type="entry name" value="ABC_6TM_Pgp_ABCB1_D1_like"/>
    <property type="match status" value="1"/>
</dbReference>
<dbReference type="GO" id="GO:0005524">
    <property type="term" value="F:ATP binding"/>
    <property type="evidence" value="ECO:0007669"/>
    <property type="project" value="InterPro"/>
</dbReference>
<feature type="transmembrane region" description="Helical" evidence="5">
    <location>
        <begin position="122"/>
        <end position="152"/>
    </location>
</feature>
<dbReference type="PROSITE" id="PS50929">
    <property type="entry name" value="ABC_TM1F"/>
    <property type="match status" value="1"/>
</dbReference>
<dbReference type="GO" id="GO:0140359">
    <property type="term" value="F:ABC-type transporter activity"/>
    <property type="evidence" value="ECO:0007669"/>
    <property type="project" value="InterPro"/>
</dbReference>
<evidence type="ECO:0000256" key="3">
    <source>
        <dbReference type="ARBA" id="ARBA00022989"/>
    </source>
</evidence>
<evidence type="ECO:0000256" key="2">
    <source>
        <dbReference type="ARBA" id="ARBA00022692"/>
    </source>
</evidence>
<dbReference type="Pfam" id="PF00664">
    <property type="entry name" value="ABC_membrane"/>
    <property type="match status" value="1"/>
</dbReference>
<dbReference type="PANTHER" id="PTHR24222:SF76">
    <property type="entry name" value="MYCOBACTIN IMPORT ATP-BINDING_PERMEASE PROTEIN IRTB"/>
    <property type="match status" value="1"/>
</dbReference>
<keyword evidence="2 5" id="KW-0812">Transmembrane</keyword>
<evidence type="ECO:0000256" key="4">
    <source>
        <dbReference type="ARBA" id="ARBA00023136"/>
    </source>
</evidence>
<dbReference type="SUPFAM" id="SSF90123">
    <property type="entry name" value="ABC transporter transmembrane region"/>
    <property type="match status" value="1"/>
</dbReference>
<dbReference type="STRING" id="1198029.A0A1U7LK48"/>